<accession>A0A1Z1LX91</accession>
<dbReference type="KEGG" id="vg:40085426"/>
<sequence length="98" mass="12015">MHYGYALVWKDKDGYEHLFEHDETTTIFNHKNAAEKVLSLEKEFIDNRLKHGRAVTTVQPRRWWFDKYVTEFVRYSEEERVRFKRIFDTLFVKRVTVA</sequence>
<dbReference type="Pfam" id="PF25693">
    <property type="entry name" value="Phage_Y01A"/>
    <property type="match status" value="1"/>
</dbReference>
<dbReference type="OrthoDB" id="16232at10239"/>
<evidence type="ECO:0000313" key="2">
    <source>
        <dbReference type="Proteomes" id="UP000225148"/>
    </source>
</evidence>
<organism evidence="1 2">
    <name type="scientific">Serratia phage CHI14</name>
    <dbReference type="NCBI Taxonomy" id="2006941"/>
    <lineage>
        <taxon>Viruses</taxon>
        <taxon>Duplodnaviria</taxon>
        <taxon>Heunggongvirae</taxon>
        <taxon>Uroviricota</taxon>
        <taxon>Caudoviricetes</taxon>
        <taxon>Pantevenvirales</taxon>
        <taxon>Straboviridae</taxon>
        <taxon>Tevenvirinae</taxon>
        <taxon>Winklervirus</taxon>
        <taxon>Winklervirus chi14</taxon>
    </lineage>
</organism>
<dbReference type="Proteomes" id="UP000225148">
    <property type="component" value="Segment"/>
</dbReference>
<proteinExistence type="predicted"/>
<reference evidence="1 2" key="1">
    <citation type="submission" date="2017-04" db="EMBL/GenBank/DDBJ databases">
        <title>Environmental T4-family bacteriophages evolve to escape abortive infection via multiple routes in a bacterial host employing altruistic suicide through Type III toxin-antitoxin systems.</title>
        <authorList>
            <person name="Chen B."/>
            <person name="Salmond G.P.C."/>
            <person name="Akusobi C."/>
            <person name="Fang X."/>
        </authorList>
    </citation>
    <scope>NUCLEOTIDE SEQUENCE [LARGE SCALE GENOMIC DNA]</scope>
</reference>
<keyword evidence="2" id="KW-1185">Reference proteome</keyword>
<protein>
    <submittedName>
        <fullName evidence="1">Uncharacterized protein</fullName>
    </submittedName>
</protein>
<name>A0A1Z1LX91_9CAUD</name>
<evidence type="ECO:0000313" key="1">
    <source>
        <dbReference type="EMBL" id="ARW57440.1"/>
    </source>
</evidence>
<dbReference type="RefSeq" id="YP_009609342.1">
    <property type="nucleotide sequence ID" value="NC_041996.1"/>
</dbReference>
<dbReference type="InterPro" id="IPR058010">
    <property type="entry name" value="Y01A"/>
</dbReference>
<dbReference type="EMBL" id="MF036690">
    <property type="protein sequence ID" value="ARW57440.1"/>
    <property type="molecule type" value="Genomic_DNA"/>
</dbReference>
<dbReference type="GeneID" id="40085426"/>